<keyword evidence="6" id="KW-0010">Activator</keyword>
<dbReference type="InterPro" id="IPR019194">
    <property type="entry name" value="Tscrpt_elong_fac_Eaf_N"/>
</dbReference>
<evidence type="ECO:0000256" key="9">
    <source>
        <dbReference type="ARBA" id="ARBA00025617"/>
    </source>
</evidence>
<accession>A0A1W4WW10</accession>
<dbReference type="Proteomes" id="UP000192223">
    <property type="component" value="Unplaced"/>
</dbReference>
<dbReference type="STRING" id="224129.A0A1W4WW10"/>
<dbReference type="AlphaFoldDB" id="A0A1W4WW10"/>
<keyword evidence="5" id="KW-0805">Transcription regulation</keyword>
<dbReference type="GO" id="GO:0032783">
    <property type="term" value="C:super elongation complex"/>
    <property type="evidence" value="ECO:0007669"/>
    <property type="project" value="InterPro"/>
</dbReference>
<dbReference type="GeneID" id="108738935"/>
<dbReference type="GO" id="GO:0003711">
    <property type="term" value="F:transcription elongation factor activity"/>
    <property type="evidence" value="ECO:0007669"/>
    <property type="project" value="TreeGrafter"/>
</dbReference>
<feature type="domain" description="Transcription elongation factor Eaf N-terminal" evidence="11">
    <location>
        <begin position="13"/>
        <end position="111"/>
    </location>
</feature>
<evidence type="ECO:0000313" key="13">
    <source>
        <dbReference type="RefSeq" id="XP_018328059.1"/>
    </source>
</evidence>
<dbReference type="InParanoid" id="A0A1W4WW10"/>
<keyword evidence="12" id="KW-1185">Reference proteome</keyword>
<dbReference type="PANTHER" id="PTHR15970">
    <property type="entry name" value="ELL-ASSOCIATED FACTOR EAF"/>
    <property type="match status" value="1"/>
</dbReference>
<sequence>MADKLGLGNGERQLKLGQSFTSPKSSAFHTVRYDFKPASVDINKMASVEVSSNNQVTVTVPHLDGAGVPQTVFKGSQRPYHKECVLIIDRVTGVITLEKLSSNIQVKKTRSEAIKPPLPQVVSSSSDRNTPNSSDRLSAGVLGGPNRPQTPPIGQRTSNKTRVTSGSRRPDRPITHLVPKHSPLHASPSYSSPGHYKSPKRDHLVNNSTNNDTHSQSTLASLPMIGMDDITEPPVPVVPHSSSSSIGATPLSSKRSPPVLPVQQQNQQNGRDLIGEISDTSSSSSDSDSGSDHETTASNVKGLKSGTSGGSGGGSSTGANASATATSRRNGHHANGLAFGSNSSPSLSMPAHILSEDLCLSESGSDSD</sequence>
<evidence type="ECO:0000256" key="10">
    <source>
        <dbReference type="SAM" id="MobiDB-lite"/>
    </source>
</evidence>
<evidence type="ECO:0000259" key="11">
    <source>
        <dbReference type="Pfam" id="PF09816"/>
    </source>
</evidence>
<organism evidence="12 13">
    <name type="scientific">Agrilus planipennis</name>
    <name type="common">Emerald ash borer</name>
    <name type="synonym">Agrilus marcopoli</name>
    <dbReference type="NCBI Taxonomy" id="224129"/>
    <lineage>
        <taxon>Eukaryota</taxon>
        <taxon>Metazoa</taxon>
        <taxon>Ecdysozoa</taxon>
        <taxon>Arthropoda</taxon>
        <taxon>Hexapoda</taxon>
        <taxon>Insecta</taxon>
        <taxon>Pterygota</taxon>
        <taxon>Neoptera</taxon>
        <taxon>Endopterygota</taxon>
        <taxon>Coleoptera</taxon>
        <taxon>Polyphaga</taxon>
        <taxon>Elateriformia</taxon>
        <taxon>Buprestoidea</taxon>
        <taxon>Buprestidae</taxon>
        <taxon>Agrilinae</taxon>
        <taxon>Agrilus</taxon>
    </lineage>
</organism>
<feature type="compositionally biased region" description="Low complexity" evidence="10">
    <location>
        <begin position="123"/>
        <end position="136"/>
    </location>
</feature>
<dbReference type="KEGG" id="apln:108738935"/>
<dbReference type="OrthoDB" id="125903at2759"/>
<evidence type="ECO:0000313" key="12">
    <source>
        <dbReference type="Proteomes" id="UP000192223"/>
    </source>
</evidence>
<evidence type="ECO:0000256" key="4">
    <source>
        <dbReference type="ARBA" id="ARBA00022553"/>
    </source>
</evidence>
<reference evidence="13" key="1">
    <citation type="submission" date="2025-08" db="UniProtKB">
        <authorList>
            <consortium name="RefSeq"/>
        </authorList>
    </citation>
    <scope>IDENTIFICATION</scope>
    <source>
        <tissue evidence="13">Entire body</tissue>
    </source>
</reference>
<dbReference type="GO" id="GO:0006368">
    <property type="term" value="P:transcription elongation by RNA polymerase II"/>
    <property type="evidence" value="ECO:0007669"/>
    <property type="project" value="InterPro"/>
</dbReference>
<feature type="compositionally biased region" description="Polar residues" evidence="10">
    <location>
        <begin position="205"/>
        <end position="220"/>
    </location>
</feature>
<keyword evidence="7" id="KW-0804">Transcription</keyword>
<dbReference type="RefSeq" id="XP_018328059.1">
    <property type="nucleotide sequence ID" value="XM_018472557.1"/>
</dbReference>
<feature type="region of interest" description="Disordered" evidence="10">
    <location>
        <begin position="115"/>
        <end position="349"/>
    </location>
</feature>
<feature type="compositionally biased region" description="Gly residues" evidence="10">
    <location>
        <begin position="307"/>
        <end position="316"/>
    </location>
</feature>
<evidence type="ECO:0000256" key="3">
    <source>
        <dbReference type="ARBA" id="ARBA00021452"/>
    </source>
</evidence>
<evidence type="ECO:0000256" key="5">
    <source>
        <dbReference type="ARBA" id="ARBA00023015"/>
    </source>
</evidence>
<dbReference type="PANTHER" id="PTHR15970:SF2">
    <property type="entry name" value="ELL-ASSOCIATED FACTOR EAF"/>
    <property type="match status" value="1"/>
</dbReference>
<feature type="compositionally biased region" description="Low complexity" evidence="10">
    <location>
        <begin position="278"/>
        <end position="288"/>
    </location>
</feature>
<comment type="subcellular location">
    <subcellularLocation>
        <location evidence="1">Nucleus</location>
    </subcellularLocation>
</comment>
<name>A0A1W4WW10_AGRPL</name>
<proteinExistence type="inferred from homology"/>
<evidence type="ECO:0000256" key="2">
    <source>
        <dbReference type="ARBA" id="ARBA00007798"/>
    </source>
</evidence>
<evidence type="ECO:0000256" key="7">
    <source>
        <dbReference type="ARBA" id="ARBA00023163"/>
    </source>
</evidence>
<feature type="compositionally biased region" description="Polar residues" evidence="10">
    <location>
        <begin position="246"/>
        <end position="255"/>
    </location>
</feature>
<evidence type="ECO:0000256" key="8">
    <source>
        <dbReference type="ARBA" id="ARBA00023242"/>
    </source>
</evidence>
<evidence type="ECO:0000256" key="1">
    <source>
        <dbReference type="ARBA" id="ARBA00004123"/>
    </source>
</evidence>
<feature type="compositionally biased region" description="Polar residues" evidence="10">
    <location>
        <begin position="155"/>
        <end position="167"/>
    </location>
</feature>
<dbReference type="Pfam" id="PF09816">
    <property type="entry name" value="EAF"/>
    <property type="match status" value="1"/>
</dbReference>
<comment type="function">
    <text evidence="9">Promotes transcriptional elongation by Su(Tpl)/ELL. Essential for development.</text>
</comment>
<protein>
    <recommendedName>
        <fullName evidence="3">Ell-associated factor Eaf</fullName>
    </recommendedName>
</protein>
<keyword evidence="4" id="KW-0597">Phosphoprotein</keyword>
<keyword evidence="8" id="KW-0539">Nucleus</keyword>
<gene>
    <name evidence="13" type="primary">LOC108738935</name>
</gene>
<dbReference type="InterPro" id="IPR027093">
    <property type="entry name" value="EAF_fam"/>
</dbReference>
<feature type="compositionally biased region" description="Low complexity" evidence="10">
    <location>
        <begin position="317"/>
        <end position="327"/>
    </location>
</feature>
<evidence type="ECO:0000256" key="6">
    <source>
        <dbReference type="ARBA" id="ARBA00023159"/>
    </source>
</evidence>
<comment type="similarity">
    <text evidence="2">Belongs to the EAF family.</text>
</comment>